<dbReference type="InterPro" id="IPR025751">
    <property type="entry name" value="RsbRD_N_dom"/>
</dbReference>
<dbReference type="Gene3D" id="1.10.10.2840">
    <property type="entry name" value="PucR C-terminal helix-turn-helix domain"/>
    <property type="match status" value="1"/>
</dbReference>
<dbReference type="STRING" id="1194083.BN12_430028"/>
<comment type="caution">
    <text evidence="3">The sequence shown here is derived from an EMBL/GenBank/DDBJ whole genome shotgun (WGS) entry which is preliminary data.</text>
</comment>
<reference evidence="3 4" key="1">
    <citation type="journal article" date="2013" name="ISME J.">
        <title>A metabolic model for members of the genus Tetrasphaera involved in enhanced biological phosphorus removal.</title>
        <authorList>
            <person name="Kristiansen R."/>
            <person name="Nguyen H.T.T."/>
            <person name="Saunders A.M."/>
            <person name="Nielsen J.L."/>
            <person name="Wimmer R."/>
            <person name="Le V.Q."/>
            <person name="McIlroy S.J."/>
            <person name="Petrovski S."/>
            <person name="Seviour R.J."/>
            <person name="Calteau A."/>
            <person name="Nielsen K.L."/>
            <person name="Nielsen P.H."/>
        </authorList>
    </citation>
    <scope>NUCLEOTIDE SEQUENCE [LARGE SCALE GENOMIC DNA]</scope>
    <source>
        <strain evidence="3 4">T1-X7</strain>
    </source>
</reference>
<dbReference type="InterPro" id="IPR025736">
    <property type="entry name" value="PucR_C-HTH_dom"/>
</dbReference>
<feature type="domain" description="PucR C-terminal helix-turn-helix" evidence="1">
    <location>
        <begin position="327"/>
        <end position="385"/>
    </location>
</feature>
<dbReference type="AlphaFoldDB" id="A0A077LZL8"/>
<evidence type="ECO:0000259" key="2">
    <source>
        <dbReference type="Pfam" id="PF14361"/>
    </source>
</evidence>
<dbReference type="RefSeq" id="WP_048551329.1">
    <property type="nucleotide sequence ID" value="NZ_HF570958.1"/>
</dbReference>
<keyword evidence="4" id="KW-1185">Reference proteome</keyword>
<evidence type="ECO:0000313" key="3">
    <source>
        <dbReference type="EMBL" id="CCH79438.1"/>
    </source>
</evidence>
<sequence>MAPPTFAETVRDLCTALLPQSDDLATRMADRIRREVPAYVDNPLVAAEDLERSCAQNLRDILSTVVGRPGPNIAAAQATGARRAEQGVSYAVMLQAFRVGGRCVWEILVEQADNSTRSDLLPAAADIWGISDDIAAAASEAYRAVVLDRARRDHETRAVLVGTLLDGDVAAARQDWSSAAVLDLRGTEFVVVSAECHTPGAEALPDAERRLSGRHVQSAWRLTPDSHEGLVALRVGYGTAALSEDLRAMATTRVGRSRPFATLDLAPAATRQARLALAAATPGTSEVVGYEDRPVAVLLAGSPDGADTVLELLEPVLDRGQPDATTLLETARVWLDTGGSTSAAAEQLHLHRNTVRYRLGRLEELTGIDITHPVQAATLHVALEAARIRGRG</sequence>
<dbReference type="EMBL" id="CAJB01000368">
    <property type="protein sequence ID" value="CCH79438.1"/>
    <property type="molecule type" value="Genomic_DNA"/>
</dbReference>
<dbReference type="Pfam" id="PF13556">
    <property type="entry name" value="HTH_30"/>
    <property type="match status" value="1"/>
</dbReference>
<dbReference type="Pfam" id="PF14361">
    <property type="entry name" value="RsbRD_N"/>
    <property type="match status" value="1"/>
</dbReference>
<organism evidence="3 4">
    <name type="scientific">Nostocoides japonicum T1-X7</name>
    <dbReference type="NCBI Taxonomy" id="1194083"/>
    <lineage>
        <taxon>Bacteria</taxon>
        <taxon>Bacillati</taxon>
        <taxon>Actinomycetota</taxon>
        <taxon>Actinomycetes</taxon>
        <taxon>Micrococcales</taxon>
        <taxon>Intrasporangiaceae</taxon>
        <taxon>Nostocoides</taxon>
    </lineage>
</organism>
<name>A0A077LZL8_9MICO</name>
<protein>
    <submittedName>
        <fullName evidence="3">Uncharacterized protein</fullName>
    </submittedName>
</protein>
<accession>A0A077LZL8</accession>
<dbReference type="OrthoDB" id="3246591at2"/>
<evidence type="ECO:0000313" key="4">
    <source>
        <dbReference type="Proteomes" id="UP000035721"/>
    </source>
</evidence>
<dbReference type="PANTHER" id="PTHR33744">
    <property type="entry name" value="CARBOHYDRATE DIACID REGULATOR"/>
    <property type="match status" value="1"/>
</dbReference>
<proteinExistence type="predicted"/>
<dbReference type="Proteomes" id="UP000035721">
    <property type="component" value="Unassembled WGS sequence"/>
</dbReference>
<dbReference type="InterPro" id="IPR042070">
    <property type="entry name" value="PucR_C-HTH_sf"/>
</dbReference>
<feature type="domain" description="RsbT co-antagonist protein RsbRD N-terminal" evidence="2">
    <location>
        <begin position="22"/>
        <end position="157"/>
    </location>
</feature>
<gene>
    <name evidence="3" type="ORF">BN12_430028</name>
</gene>
<dbReference type="InterPro" id="IPR051448">
    <property type="entry name" value="CdaR-like_regulators"/>
</dbReference>
<evidence type="ECO:0000259" key="1">
    <source>
        <dbReference type="Pfam" id="PF13556"/>
    </source>
</evidence>